<evidence type="ECO:0000313" key="3">
    <source>
        <dbReference type="Proteomes" id="UP000254512"/>
    </source>
</evidence>
<reference evidence="2 3" key="1">
    <citation type="submission" date="2018-06" db="EMBL/GenBank/DDBJ databases">
        <authorList>
            <consortium name="Pathogen Informatics"/>
            <person name="Doyle S."/>
        </authorList>
    </citation>
    <scope>NUCLEOTIDE SEQUENCE [LARGE SCALE GENOMIC DNA]</scope>
    <source>
        <strain evidence="2 3">NCTC11645</strain>
    </source>
</reference>
<keyword evidence="1" id="KW-1133">Transmembrane helix</keyword>
<dbReference type="RefSeq" id="WP_115660217.1">
    <property type="nucleotide sequence ID" value="NZ_CP035691.1"/>
</dbReference>
<dbReference type="EMBL" id="UGHD01000003">
    <property type="protein sequence ID" value="STO98281.1"/>
    <property type="molecule type" value="Genomic_DNA"/>
</dbReference>
<accession>A0A377J720</accession>
<feature type="transmembrane region" description="Helical" evidence="1">
    <location>
        <begin position="51"/>
        <end position="68"/>
    </location>
</feature>
<feature type="transmembrane region" description="Helical" evidence="1">
    <location>
        <begin position="21"/>
        <end position="39"/>
    </location>
</feature>
<proteinExistence type="predicted"/>
<gene>
    <name evidence="2" type="ORF">NCTC11645_03266</name>
</gene>
<protein>
    <submittedName>
        <fullName evidence="2">Uncharacterized protein</fullName>
    </submittedName>
</protein>
<evidence type="ECO:0000256" key="1">
    <source>
        <dbReference type="SAM" id="Phobius"/>
    </source>
</evidence>
<dbReference type="AlphaFoldDB" id="A0A377J720"/>
<keyword evidence="1" id="KW-0472">Membrane</keyword>
<dbReference type="Proteomes" id="UP000254512">
    <property type="component" value="Unassembled WGS sequence"/>
</dbReference>
<keyword evidence="1" id="KW-0812">Transmembrane</keyword>
<evidence type="ECO:0000313" key="2">
    <source>
        <dbReference type="EMBL" id="STO98281.1"/>
    </source>
</evidence>
<organism evidence="2 3">
    <name type="scientific">Grimontia hollisae</name>
    <name type="common">Vibrio hollisae</name>
    <dbReference type="NCBI Taxonomy" id="673"/>
    <lineage>
        <taxon>Bacteria</taxon>
        <taxon>Pseudomonadati</taxon>
        <taxon>Pseudomonadota</taxon>
        <taxon>Gammaproteobacteria</taxon>
        <taxon>Vibrionales</taxon>
        <taxon>Vibrionaceae</taxon>
        <taxon>Grimontia</taxon>
    </lineage>
</organism>
<sequence length="138" mass="15841">MNEKVTDTAKNKAVLNKPLSFVILMLGITFGILNLQLVLGDEQQSLWMDALYGLLAFIGIFISLFWVFDSRNTRVTGDYVEKGKCRIYWHEVTGSTSNDFSVVIMAGEKRIVVNYYAYRQPEKLMEVIKQHLSRSKPE</sequence>
<name>A0A377J720_GRIHO</name>